<reference evidence="1 2" key="1">
    <citation type="submission" date="2018-08" db="EMBL/GenBank/DDBJ databases">
        <title>Recombination of ecologically and evolutionarily significant loci maintains genetic cohesion in the Pseudomonas syringae species complex.</title>
        <authorList>
            <person name="Dillon M."/>
            <person name="Thakur S."/>
            <person name="Almeida R.N.D."/>
            <person name="Weir B.S."/>
            <person name="Guttman D.S."/>
        </authorList>
    </citation>
    <scope>NUCLEOTIDE SEQUENCE [LARGE SCALE GENOMIC DNA]</scope>
    <source>
        <strain evidence="1 2">ICMP 2821</strain>
    </source>
</reference>
<sequence>MTYKGFRIENIPAYIWRLYCWGSHAGHNYVACWYVLDAEGKQVTGGYRPGNNTQSGTVDLARRKDAKAWVDGFCAYRDEPENRQRCANGTAVYAPHYACHASDTEERDSFDSGYWYAQRLAQRAAKSA</sequence>
<dbReference type="RefSeq" id="WP_122378034.1">
    <property type="nucleotide sequence ID" value="NZ_RBOW01000841.1"/>
</dbReference>
<name>A0A3M3KDP4_PSECA</name>
<gene>
    <name evidence="1" type="ORF">ALQ64_02835</name>
</gene>
<evidence type="ECO:0000313" key="1">
    <source>
        <dbReference type="EMBL" id="RMN21117.1"/>
    </source>
</evidence>
<dbReference type="AlphaFoldDB" id="A0A3M3KDP4"/>
<accession>A0A3M3KDP4</accession>
<proteinExistence type="predicted"/>
<protein>
    <submittedName>
        <fullName evidence="1">Uncharacterized protein</fullName>
    </submittedName>
</protein>
<comment type="caution">
    <text evidence="1">The sequence shown here is derived from an EMBL/GenBank/DDBJ whole genome shotgun (WGS) entry which is preliminary data.</text>
</comment>
<dbReference type="EMBL" id="RBOW01000841">
    <property type="protein sequence ID" value="RMN21117.1"/>
    <property type="molecule type" value="Genomic_DNA"/>
</dbReference>
<organism evidence="1 2">
    <name type="scientific">Pseudomonas cannabina</name>
    <dbReference type="NCBI Taxonomy" id="86840"/>
    <lineage>
        <taxon>Bacteria</taxon>
        <taxon>Pseudomonadati</taxon>
        <taxon>Pseudomonadota</taxon>
        <taxon>Gammaproteobacteria</taxon>
        <taxon>Pseudomonadales</taxon>
        <taxon>Pseudomonadaceae</taxon>
        <taxon>Pseudomonas</taxon>
    </lineage>
</organism>
<evidence type="ECO:0000313" key="2">
    <source>
        <dbReference type="Proteomes" id="UP000281372"/>
    </source>
</evidence>
<dbReference type="Proteomes" id="UP000281372">
    <property type="component" value="Unassembled WGS sequence"/>
</dbReference>